<evidence type="ECO:0000256" key="4">
    <source>
        <dbReference type="ARBA" id="ARBA00022833"/>
    </source>
</evidence>
<dbReference type="SUPFAM" id="SSF53213">
    <property type="entry name" value="LigB-like"/>
    <property type="match status" value="1"/>
</dbReference>
<dbReference type="Gene3D" id="3.40.830.10">
    <property type="entry name" value="LigB-like"/>
    <property type="match status" value="1"/>
</dbReference>
<sequence>MSATPRMPAIFFGHGSPMNALEDNRYTRVWESFATRFARPKAILAVSAHWTTHGTAVSAMSAPKTIHDFGGFPQALFDVRYPAPGDPALAARVAQLLAPLTPTPVQLDQSWGLDHGTWSVLLKTYPDASIPVVQLSVDMNEPPAYHFALGQRLATLRDEGVMIIASGNVVHNLRTMDPRSTGYDWAHRFNDAIRDSIVQGKFEQVVNYLALGQDAKLSVPTSEHFLPLLYVLGARLNDERTEIVAEGMELGSISMMSVVLGGGS</sequence>
<dbReference type="PIRSF" id="PIRSF006157">
    <property type="entry name" value="Doxgns_DODA"/>
    <property type="match status" value="1"/>
</dbReference>
<dbReference type="CDD" id="cd07363">
    <property type="entry name" value="45_DOPA_Dioxygenase"/>
    <property type="match status" value="1"/>
</dbReference>
<keyword evidence="7" id="KW-0223">Dioxygenase</keyword>
<keyword evidence="8" id="KW-1185">Reference proteome</keyword>
<keyword evidence="3" id="KW-0479">Metal-binding</keyword>
<dbReference type="GO" id="GO:0050297">
    <property type="term" value="F:stizolobate synthase activity"/>
    <property type="evidence" value="ECO:0007669"/>
    <property type="project" value="UniProtKB-EC"/>
</dbReference>
<dbReference type="NCBIfam" id="NF007914">
    <property type="entry name" value="PRK10628.1"/>
    <property type="match status" value="1"/>
</dbReference>
<dbReference type="Proteomes" id="UP000274350">
    <property type="component" value="Chromosome"/>
</dbReference>
<dbReference type="GO" id="GO:0008270">
    <property type="term" value="F:zinc ion binding"/>
    <property type="evidence" value="ECO:0007669"/>
    <property type="project" value="InterPro"/>
</dbReference>
<evidence type="ECO:0000256" key="1">
    <source>
        <dbReference type="ARBA" id="ARBA00001947"/>
    </source>
</evidence>
<dbReference type="PANTHER" id="PTHR30096:SF0">
    <property type="entry name" value="4,5-DOPA DIOXYGENASE EXTRADIOL-LIKE PROTEIN"/>
    <property type="match status" value="1"/>
</dbReference>
<evidence type="ECO:0000313" key="7">
    <source>
        <dbReference type="EMBL" id="QJQ06674.1"/>
    </source>
</evidence>
<evidence type="ECO:0000256" key="2">
    <source>
        <dbReference type="ARBA" id="ARBA00007581"/>
    </source>
</evidence>
<name>A0A6M4A674_9BURK</name>
<proteinExistence type="inferred from homology"/>
<evidence type="ECO:0000259" key="6">
    <source>
        <dbReference type="Pfam" id="PF02900"/>
    </source>
</evidence>
<feature type="domain" description="Extradiol ring-cleavage dioxygenase class III enzyme subunit B" evidence="6">
    <location>
        <begin position="30"/>
        <end position="260"/>
    </location>
</feature>
<dbReference type="InterPro" id="IPR004183">
    <property type="entry name" value="Xdiol_dOase_suB"/>
</dbReference>
<organism evidence="7 8">
    <name type="scientific">Undibacterium piscinae</name>
    <dbReference type="NCBI Taxonomy" id="2495591"/>
    <lineage>
        <taxon>Bacteria</taxon>
        <taxon>Pseudomonadati</taxon>
        <taxon>Pseudomonadota</taxon>
        <taxon>Betaproteobacteria</taxon>
        <taxon>Burkholderiales</taxon>
        <taxon>Oxalobacteraceae</taxon>
        <taxon>Undibacterium</taxon>
    </lineage>
</organism>
<comment type="similarity">
    <text evidence="2">Belongs to the DODA-type extradiol aromatic ring-opening dioxygenase family.</text>
</comment>
<dbReference type="KEGG" id="upi:EJG51_013390"/>
<dbReference type="OrthoDB" id="9790889at2"/>
<evidence type="ECO:0000313" key="8">
    <source>
        <dbReference type="Proteomes" id="UP000274350"/>
    </source>
</evidence>
<dbReference type="EMBL" id="CP051152">
    <property type="protein sequence ID" value="QJQ06674.1"/>
    <property type="molecule type" value="Genomic_DNA"/>
</dbReference>
<dbReference type="InterPro" id="IPR014436">
    <property type="entry name" value="Extradiol_dOase_DODA"/>
</dbReference>
<dbReference type="GO" id="GO:0008198">
    <property type="term" value="F:ferrous iron binding"/>
    <property type="evidence" value="ECO:0007669"/>
    <property type="project" value="InterPro"/>
</dbReference>
<reference evidence="7 8" key="1">
    <citation type="journal article" date="2019" name="Int. J. Syst. Evol. Microbiol.">
        <title>Undibacterium piscinae sp. nov., isolated from Korean shiner intestine.</title>
        <authorList>
            <person name="Lee S.Y."/>
            <person name="Kang W."/>
            <person name="Kim P.S."/>
            <person name="Kim H.S."/>
            <person name="Sung H."/>
            <person name="Shin N.R."/>
            <person name="Whon T.W."/>
            <person name="Yun J.H."/>
            <person name="Lee J.Y."/>
            <person name="Lee J.Y."/>
            <person name="Jung M.J."/>
            <person name="Jeong Y.S."/>
            <person name="Tak E.J."/>
            <person name="Han J.E."/>
            <person name="Hyun D.W."/>
            <person name="Kang M.S."/>
            <person name="Lee K.E."/>
            <person name="Lee B.H."/>
            <person name="Bae J.W."/>
        </authorList>
    </citation>
    <scope>NUCLEOTIDE SEQUENCE [LARGE SCALE GENOMIC DNA]</scope>
    <source>
        <strain evidence="7 8">S11R28</strain>
    </source>
</reference>
<protein>
    <submittedName>
        <fullName evidence="7">4,5-DOPA dioxygenase extradiol</fullName>
        <ecNumber evidence="7">1.13.11.29</ecNumber>
    </submittedName>
</protein>
<dbReference type="Pfam" id="PF02900">
    <property type="entry name" value="LigB"/>
    <property type="match status" value="1"/>
</dbReference>
<dbReference type="EC" id="1.13.11.29" evidence="7"/>
<comment type="cofactor">
    <cofactor evidence="1">
        <name>Zn(2+)</name>
        <dbReference type="ChEBI" id="CHEBI:29105"/>
    </cofactor>
</comment>
<evidence type="ECO:0000256" key="3">
    <source>
        <dbReference type="ARBA" id="ARBA00022723"/>
    </source>
</evidence>
<dbReference type="PANTHER" id="PTHR30096">
    <property type="entry name" value="4,5-DOPA DIOXYGENASE EXTRADIOL-LIKE PROTEIN"/>
    <property type="match status" value="1"/>
</dbReference>
<keyword evidence="5 7" id="KW-0560">Oxidoreductase</keyword>
<evidence type="ECO:0000256" key="5">
    <source>
        <dbReference type="ARBA" id="ARBA00023002"/>
    </source>
</evidence>
<keyword evidence="4" id="KW-0862">Zinc</keyword>
<gene>
    <name evidence="7" type="primary">ygiD</name>
    <name evidence="7" type="ORF">EJG51_013390</name>
</gene>
<accession>A0A6M4A674</accession>
<dbReference type="AlphaFoldDB" id="A0A6M4A674"/>